<dbReference type="SUPFAM" id="SSF141571">
    <property type="entry name" value="Pentapeptide repeat-like"/>
    <property type="match status" value="1"/>
</dbReference>
<protein>
    <submittedName>
        <fullName evidence="2">Pentapeptide repeat-containing protein</fullName>
    </submittedName>
</protein>
<accession>M0K023</accession>
<dbReference type="AlphaFoldDB" id="M0K023"/>
<name>M0K023_9EURY</name>
<evidence type="ECO:0000313" key="3">
    <source>
        <dbReference type="Proteomes" id="UP000011687"/>
    </source>
</evidence>
<dbReference type="Pfam" id="PF00805">
    <property type="entry name" value="Pentapeptide"/>
    <property type="match status" value="2"/>
</dbReference>
<dbReference type="Gene3D" id="2.160.20.80">
    <property type="entry name" value="E3 ubiquitin-protein ligase SopA"/>
    <property type="match status" value="1"/>
</dbReference>
<organism evidence="2 3">
    <name type="scientific">Haloarcula marismortui ATCC 33799</name>
    <dbReference type="NCBI Taxonomy" id="662475"/>
    <lineage>
        <taxon>Archaea</taxon>
        <taxon>Methanobacteriati</taxon>
        <taxon>Methanobacteriota</taxon>
        <taxon>Stenosarchaea group</taxon>
        <taxon>Halobacteria</taxon>
        <taxon>Halobacteriales</taxon>
        <taxon>Haloarculaceae</taxon>
        <taxon>Haloarcula</taxon>
    </lineage>
</organism>
<gene>
    <name evidence="2" type="ORF">C435_16535</name>
</gene>
<dbReference type="InterPro" id="IPR001646">
    <property type="entry name" value="5peptide_repeat"/>
</dbReference>
<sequence>MADQTERCRYTYTGEAAHESCCYRKTWGDAERCVWHAEADDEETKPMEVLREARAPPSVRELNGGDGPVEILDGAEFRDVSFPDGTDLAGVSLRDANMAEVTLREATLVGASLLDATLIDADLRRSDLSEANCWEAELNEIHLGGADLEGVDLQAADCSDAILRGADLHGANLEGAFFSRADLFDATLTETRSYGAVFSEARANEGTELDKWCVYDPNSDVDSGQWRGGTD</sequence>
<keyword evidence="3" id="KW-1185">Reference proteome</keyword>
<evidence type="ECO:0000256" key="1">
    <source>
        <dbReference type="ARBA" id="ARBA00022737"/>
    </source>
</evidence>
<evidence type="ECO:0000313" key="2">
    <source>
        <dbReference type="EMBL" id="EMA13215.1"/>
    </source>
</evidence>
<keyword evidence="1" id="KW-0677">Repeat</keyword>
<dbReference type="EMBL" id="AOLS01000092">
    <property type="protein sequence ID" value="EMA13215.1"/>
    <property type="molecule type" value="Genomic_DNA"/>
</dbReference>
<dbReference type="PANTHER" id="PTHR47485:SF1">
    <property type="entry name" value="THYLAKOID LUMENAL 17.4 KDA PROTEIN, CHLOROPLASTIC"/>
    <property type="match status" value="1"/>
</dbReference>
<dbReference type="PATRIC" id="fig|662475.6.peg.3229"/>
<comment type="caution">
    <text evidence="2">The sequence shown here is derived from an EMBL/GenBank/DDBJ whole genome shotgun (WGS) entry which is preliminary data.</text>
</comment>
<reference evidence="2 3" key="1">
    <citation type="journal article" date="2014" name="PLoS Genet.">
        <title>Phylogenetically driven sequencing of extremely halophilic archaea reveals strategies for static and dynamic osmo-response.</title>
        <authorList>
            <person name="Becker E.A."/>
            <person name="Seitzer P.M."/>
            <person name="Tritt A."/>
            <person name="Larsen D."/>
            <person name="Krusor M."/>
            <person name="Yao A.I."/>
            <person name="Wu D."/>
            <person name="Madern D."/>
            <person name="Eisen J.A."/>
            <person name="Darling A.E."/>
            <person name="Facciotti M.T."/>
        </authorList>
    </citation>
    <scope>NUCLEOTIDE SEQUENCE [LARGE SCALE GENOMIC DNA]</scope>
    <source>
        <strain evidence="2 3">ATCC 33799</strain>
    </source>
</reference>
<dbReference type="Proteomes" id="UP000011687">
    <property type="component" value="Unassembled WGS sequence"/>
</dbReference>
<dbReference type="PANTHER" id="PTHR47485">
    <property type="entry name" value="THYLAKOID LUMENAL 17.4 KDA PROTEIN, CHLOROPLASTIC"/>
    <property type="match status" value="1"/>
</dbReference>
<dbReference type="RefSeq" id="WP_007190016.1">
    <property type="nucleotide sequence ID" value="NZ_AOLS01000092.1"/>
</dbReference>
<proteinExistence type="predicted"/>